<dbReference type="Proteomes" id="UP001162156">
    <property type="component" value="Unassembled WGS sequence"/>
</dbReference>
<dbReference type="EMBL" id="JANEYF010004267">
    <property type="protein sequence ID" value="KAJ8931683.1"/>
    <property type="molecule type" value="Genomic_DNA"/>
</dbReference>
<accession>A0AAV8WZ24</accession>
<keyword evidence="9" id="KW-1185">Reference proteome</keyword>
<organism evidence="8 9">
    <name type="scientific">Rhamnusium bicolor</name>
    <dbReference type="NCBI Taxonomy" id="1586634"/>
    <lineage>
        <taxon>Eukaryota</taxon>
        <taxon>Metazoa</taxon>
        <taxon>Ecdysozoa</taxon>
        <taxon>Arthropoda</taxon>
        <taxon>Hexapoda</taxon>
        <taxon>Insecta</taxon>
        <taxon>Pterygota</taxon>
        <taxon>Neoptera</taxon>
        <taxon>Endopterygota</taxon>
        <taxon>Coleoptera</taxon>
        <taxon>Polyphaga</taxon>
        <taxon>Cucujiformia</taxon>
        <taxon>Chrysomeloidea</taxon>
        <taxon>Cerambycidae</taxon>
        <taxon>Lepturinae</taxon>
        <taxon>Rhagiini</taxon>
        <taxon>Rhamnusium</taxon>
    </lineage>
</organism>
<dbReference type="Pfam" id="PF13520">
    <property type="entry name" value="AA_permease_2"/>
    <property type="match status" value="1"/>
</dbReference>
<feature type="transmembrane region" description="Helical" evidence="6">
    <location>
        <begin position="247"/>
        <end position="265"/>
    </location>
</feature>
<feature type="transmembrane region" description="Helical" evidence="6">
    <location>
        <begin position="404"/>
        <end position="428"/>
    </location>
</feature>
<dbReference type="Pfam" id="PF13906">
    <property type="entry name" value="AA_permease_C"/>
    <property type="match status" value="1"/>
</dbReference>
<dbReference type="PANTHER" id="PTHR43243">
    <property type="entry name" value="INNER MEMBRANE TRANSPORTER YGJI-RELATED"/>
    <property type="match status" value="1"/>
</dbReference>
<keyword evidence="3 6" id="KW-0812">Transmembrane</keyword>
<dbReference type="PIRSF" id="PIRSF006060">
    <property type="entry name" value="AA_transporter"/>
    <property type="match status" value="1"/>
</dbReference>
<dbReference type="AlphaFoldDB" id="A0AAV8WZ24"/>
<keyword evidence="4 6" id="KW-1133">Transmembrane helix</keyword>
<evidence type="ECO:0000313" key="9">
    <source>
        <dbReference type="Proteomes" id="UP001162156"/>
    </source>
</evidence>
<feature type="transmembrane region" description="Helical" evidence="6">
    <location>
        <begin position="301"/>
        <end position="319"/>
    </location>
</feature>
<keyword evidence="2" id="KW-0813">Transport</keyword>
<dbReference type="InterPro" id="IPR029485">
    <property type="entry name" value="CAT_C"/>
</dbReference>
<feature type="transmembrane region" description="Helical" evidence="6">
    <location>
        <begin position="493"/>
        <end position="513"/>
    </location>
</feature>
<proteinExistence type="predicted"/>
<dbReference type="GO" id="GO:0005886">
    <property type="term" value="C:plasma membrane"/>
    <property type="evidence" value="ECO:0007669"/>
    <property type="project" value="TreeGrafter"/>
</dbReference>
<feature type="transmembrane region" description="Helical" evidence="6">
    <location>
        <begin position="434"/>
        <end position="458"/>
    </location>
</feature>
<keyword evidence="5 6" id="KW-0472">Membrane</keyword>
<feature type="transmembrane region" description="Helical" evidence="6">
    <location>
        <begin position="470"/>
        <end position="487"/>
    </location>
</feature>
<evidence type="ECO:0000313" key="8">
    <source>
        <dbReference type="EMBL" id="KAJ8931683.1"/>
    </source>
</evidence>
<evidence type="ECO:0000256" key="6">
    <source>
        <dbReference type="SAM" id="Phobius"/>
    </source>
</evidence>
<dbReference type="GO" id="GO:0015171">
    <property type="term" value="F:amino acid transmembrane transporter activity"/>
    <property type="evidence" value="ECO:0007669"/>
    <property type="project" value="TreeGrafter"/>
</dbReference>
<feature type="domain" description="Cationic amino acid transporter C-terminal" evidence="7">
    <location>
        <begin position="468"/>
        <end position="518"/>
    </location>
</feature>
<feature type="transmembrane region" description="Helical" evidence="6">
    <location>
        <begin position="53"/>
        <end position="74"/>
    </location>
</feature>
<gene>
    <name evidence="8" type="ORF">NQ314_015399</name>
</gene>
<dbReference type="Gene3D" id="1.20.1740.10">
    <property type="entry name" value="Amino acid/polyamine transporter I"/>
    <property type="match status" value="2"/>
</dbReference>
<name>A0AAV8WZ24_9CUCU</name>
<feature type="transmembrane region" description="Helical" evidence="6">
    <location>
        <begin position="17"/>
        <end position="41"/>
    </location>
</feature>
<evidence type="ECO:0000256" key="3">
    <source>
        <dbReference type="ARBA" id="ARBA00022692"/>
    </source>
</evidence>
<comment type="caution">
    <text evidence="8">The sequence shown here is derived from an EMBL/GenBank/DDBJ whole genome shotgun (WGS) entry which is preliminary data.</text>
</comment>
<dbReference type="PANTHER" id="PTHR43243:SF4">
    <property type="entry name" value="CATIONIC AMINO ACID TRANSPORTER 4"/>
    <property type="match status" value="1"/>
</dbReference>
<reference evidence="8" key="1">
    <citation type="journal article" date="2023" name="Insect Mol. Biol.">
        <title>Genome sequencing provides insights into the evolution of gene families encoding plant cell wall-degrading enzymes in longhorned beetles.</title>
        <authorList>
            <person name="Shin N.R."/>
            <person name="Okamura Y."/>
            <person name="Kirsch R."/>
            <person name="Pauchet Y."/>
        </authorList>
    </citation>
    <scope>NUCLEOTIDE SEQUENCE</scope>
    <source>
        <strain evidence="8">RBIC_L_NR</strain>
    </source>
</reference>
<comment type="subcellular location">
    <subcellularLocation>
        <location evidence="1">Membrane</location>
        <topology evidence="1">Multi-pass membrane protein</topology>
    </subcellularLocation>
</comment>
<feature type="transmembrane region" description="Helical" evidence="6">
    <location>
        <begin position="133"/>
        <end position="150"/>
    </location>
</feature>
<evidence type="ECO:0000256" key="2">
    <source>
        <dbReference type="ARBA" id="ARBA00022448"/>
    </source>
</evidence>
<evidence type="ECO:0000259" key="7">
    <source>
        <dbReference type="Pfam" id="PF13906"/>
    </source>
</evidence>
<feature type="transmembrane region" description="Helical" evidence="6">
    <location>
        <begin position="203"/>
        <end position="226"/>
    </location>
</feature>
<evidence type="ECO:0000256" key="1">
    <source>
        <dbReference type="ARBA" id="ARBA00004141"/>
    </source>
</evidence>
<sequence length="574" mass="62952">MVGAAVYVLTGTIARDIAGPGIIVSFLLAGVVSFFSSLCYIEFGTRSPKAGSAYVYTYVSMGEFWAFVIGWTMLLENMIGAATMASAWSSHVDALLDGLLLKYMKEITPDYIHKILAMTGEMQEQLFAPCPNYIAFLVCIICSFWMGMGVKQSAIANSKMSSPYGFGGIIAGAATCFYAFVGFDSISNTSDEAKNPSISVPMATIYSTSIVPLGYLLVSATLIFLIPTSNIIPNAALPEAFSHIGMFWVKYVVTLGACCGMISSIFGSLYSLPRCMYAMAMDGLLFRFLRTINYRSQLPQTNLVISGLFCATIALWFDLKILIKFISIGTLLAYTIVNASVIILRYRPSFERTVAKPVLTPSSEISSTASDLTTSASEIINLAGTLKVQYSWLRPVFGNFEPGSVVTAAVFIYTVFCCALCILFQVSIEDLKSRIWWTVILAAFFLLIMGGCLLVIVAHHQNTSGLRFKVPLVPFIPALAILCNIEFMLQLSILAWLMLFVWMMIGMLIYFLYGIHHSKEGDSNSSYSILMSSTDAVKEKWCPISKSKLKGALTKRKSLSGDRSLIIDEEDSTE</sequence>
<protein>
    <recommendedName>
        <fullName evidence="7">Cationic amino acid transporter C-terminal domain-containing protein</fullName>
    </recommendedName>
</protein>
<dbReference type="InterPro" id="IPR002293">
    <property type="entry name" value="AA/rel_permease1"/>
</dbReference>
<evidence type="ECO:0000256" key="4">
    <source>
        <dbReference type="ARBA" id="ARBA00022989"/>
    </source>
</evidence>
<feature type="transmembrane region" description="Helical" evidence="6">
    <location>
        <begin position="325"/>
        <end position="346"/>
    </location>
</feature>
<feature type="transmembrane region" description="Helical" evidence="6">
    <location>
        <begin position="162"/>
        <end position="183"/>
    </location>
</feature>
<evidence type="ECO:0000256" key="5">
    <source>
        <dbReference type="ARBA" id="ARBA00023136"/>
    </source>
</evidence>